<dbReference type="InterPro" id="IPR003838">
    <property type="entry name" value="ABC3_permease_C"/>
</dbReference>
<gene>
    <name evidence="9" type="ORF">KK060_15780</name>
</gene>
<evidence type="ECO:0000256" key="5">
    <source>
        <dbReference type="ARBA" id="ARBA00023136"/>
    </source>
</evidence>
<feature type="transmembrane region" description="Helical" evidence="6">
    <location>
        <begin position="419"/>
        <end position="440"/>
    </location>
</feature>
<protein>
    <submittedName>
        <fullName evidence="9">ABC transporter permease</fullName>
    </submittedName>
</protein>
<organism evidence="9 10">
    <name type="scientific">Chryseosolibacter indicus</name>
    <dbReference type="NCBI Taxonomy" id="2782351"/>
    <lineage>
        <taxon>Bacteria</taxon>
        <taxon>Pseudomonadati</taxon>
        <taxon>Bacteroidota</taxon>
        <taxon>Cytophagia</taxon>
        <taxon>Cytophagales</taxon>
        <taxon>Chryseotaleaceae</taxon>
        <taxon>Chryseosolibacter</taxon>
    </lineage>
</organism>
<feature type="transmembrane region" description="Helical" evidence="6">
    <location>
        <begin position="21"/>
        <end position="42"/>
    </location>
</feature>
<dbReference type="InterPro" id="IPR050250">
    <property type="entry name" value="Macrolide_Exporter_MacB"/>
</dbReference>
<evidence type="ECO:0000259" key="7">
    <source>
        <dbReference type="Pfam" id="PF02687"/>
    </source>
</evidence>
<evidence type="ECO:0000313" key="10">
    <source>
        <dbReference type="Proteomes" id="UP000772618"/>
    </source>
</evidence>
<evidence type="ECO:0000256" key="2">
    <source>
        <dbReference type="ARBA" id="ARBA00022475"/>
    </source>
</evidence>
<keyword evidence="4 6" id="KW-1133">Transmembrane helix</keyword>
<evidence type="ECO:0000313" key="9">
    <source>
        <dbReference type="EMBL" id="MBT1704755.1"/>
    </source>
</evidence>
<dbReference type="EMBL" id="JAHESD010000038">
    <property type="protein sequence ID" value="MBT1704755.1"/>
    <property type="molecule type" value="Genomic_DNA"/>
</dbReference>
<keyword evidence="5 6" id="KW-0472">Membrane</keyword>
<comment type="subcellular location">
    <subcellularLocation>
        <location evidence="1">Cell membrane</location>
        <topology evidence="1">Multi-pass membrane protein</topology>
    </subcellularLocation>
</comment>
<accession>A0ABS5VTK1</accession>
<dbReference type="Pfam" id="PF02687">
    <property type="entry name" value="FtsX"/>
    <property type="match status" value="2"/>
</dbReference>
<evidence type="ECO:0000256" key="6">
    <source>
        <dbReference type="SAM" id="Phobius"/>
    </source>
</evidence>
<feature type="domain" description="MacB-like periplasmic core" evidence="8">
    <location>
        <begin position="427"/>
        <end position="628"/>
    </location>
</feature>
<evidence type="ECO:0000256" key="4">
    <source>
        <dbReference type="ARBA" id="ARBA00022989"/>
    </source>
</evidence>
<dbReference type="Pfam" id="PF12704">
    <property type="entry name" value="MacB_PCD"/>
    <property type="match status" value="2"/>
</dbReference>
<evidence type="ECO:0000256" key="1">
    <source>
        <dbReference type="ARBA" id="ARBA00004651"/>
    </source>
</evidence>
<proteinExistence type="predicted"/>
<keyword evidence="3 6" id="KW-0812">Transmembrane</keyword>
<sequence length="784" mass="87606">MYQSYFKIAWRNLVKNKGYSSINIVGLAIGMAVAMSIALWVWDEVSFDSYFTNRERLAQVMVSQTNEGVTYTHGTVQMPLGDALRNGYASDFNSVSLASGNNSFMLTHNETKLPANGMWVQHEFSSMFTLKMLSGNYAALNNPSTMLISSSLAKSLFGEDDALNKSIRIDTRFDLVVGGVYEDFPYNTTFQGVKMLLPWDNKENWLNRQTAWTNHCGQLFVLLNDAVDLQGASEKIKAVPTSHIDKWKEEVMLHPMSDLHLYNAFENGKASGGRIQFVWLFGVIGVFVLLLACINFMNLSTARSEKRAKEVGIRKTIGSIRNQIVTQFLSESIMLSTLSLVISLVLVELSLPYFNMIADKRIAVPWESTTFWLIIITFTLFTGLIAGSYPAFYLSAFKPVKILKGAFIAGRSAVLPRKVLVVVQFTVSLTLIIGTMIIFWQIQHARERSAGYNRDGLITVGMYSTELRKNVEVIKNELLQKGVIESMALSSQSPAHFSNNNGIEWRGKDPGLVVFFRNVGVTPDYGKTVGWKLIKGRDFSPDLPSDSSAIIVNKNAARIMGFEDPLGEVVTFRGKQFTVIGVTEDMITQSPYASSEPSFFITDDWMGFIVMRLSESVPTPDALDKVQKVFKKHDPASPFNFSFVNADYAKKYSTEERIGNLSALFAILAIFISCLGLFGLASFVAEQRTKEIGIRKVLGATVVSIWKMLSKEFVMLTFIACGIAIPISFILMDKWLVQYQYRITITWQLFAIAALGILMLTLITVSFQAIKAAWASPVKNLRSE</sequence>
<feature type="transmembrane region" description="Helical" evidence="6">
    <location>
        <begin position="328"/>
        <end position="351"/>
    </location>
</feature>
<dbReference type="PANTHER" id="PTHR30572">
    <property type="entry name" value="MEMBRANE COMPONENT OF TRANSPORTER-RELATED"/>
    <property type="match status" value="1"/>
</dbReference>
<dbReference type="InterPro" id="IPR025857">
    <property type="entry name" value="MacB_PCD"/>
</dbReference>
<keyword evidence="10" id="KW-1185">Reference proteome</keyword>
<name>A0ABS5VTK1_9BACT</name>
<evidence type="ECO:0000256" key="3">
    <source>
        <dbReference type="ARBA" id="ARBA00022692"/>
    </source>
</evidence>
<feature type="transmembrane region" description="Helical" evidence="6">
    <location>
        <begin position="371"/>
        <end position="394"/>
    </location>
</feature>
<comment type="caution">
    <text evidence="9">The sequence shown here is derived from an EMBL/GenBank/DDBJ whole genome shotgun (WGS) entry which is preliminary data.</text>
</comment>
<dbReference type="PANTHER" id="PTHR30572:SF18">
    <property type="entry name" value="ABC-TYPE MACROLIDE FAMILY EXPORT SYSTEM PERMEASE COMPONENT 2"/>
    <property type="match status" value="1"/>
</dbReference>
<feature type="transmembrane region" description="Helical" evidence="6">
    <location>
        <begin position="277"/>
        <end position="299"/>
    </location>
</feature>
<feature type="domain" description="ABC3 transporter permease C-terminal" evidence="7">
    <location>
        <begin position="283"/>
        <end position="389"/>
    </location>
</feature>
<evidence type="ECO:0000259" key="8">
    <source>
        <dbReference type="Pfam" id="PF12704"/>
    </source>
</evidence>
<feature type="domain" description="ABC3 transporter permease C-terminal" evidence="7">
    <location>
        <begin position="664"/>
        <end position="777"/>
    </location>
</feature>
<feature type="transmembrane region" description="Helical" evidence="6">
    <location>
        <begin position="661"/>
        <end position="685"/>
    </location>
</feature>
<feature type="transmembrane region" description="Helical" evidence="6">
    <location>
        <begin position="713"/>
        <end position="732"/>
    </location>
</feature>
<keyword evidence="2" id="KW-1003">Cell membrane</keyword>
<feature type="transmembrane region" description="Helical" evidence="6">
    <location>
        <begin position="744"/>
        <end position="767"/>
    </location>
</feature>
<dbReference type="Proteomes" id="UP000772618">
    <property type="component" value="Unassembled WGS sequence"/>
</dbReference>
<reference evidence="9 10" key="1">
    <citation type="submission" date="2021-05" db="EMBL/GenBank/DDBJ databases">
        <title>A Polyphasic approach of four new species of the genus Ohtaekwangia: Ohtaekwangia histidinii sp. nov., Ohtaekwangia cretensis sp. nov., Ohtaekwangia indiensis sp. nov., Ohtaekwangia reichenbachii sp. nov. from diverse environment.</title>
        <authorList>
            <person name="Octaviana S."/>
        </authorList>
    </citation>
    <scope>NUCLEOTIDE SEQUENCE [LARGE SCALE GENOMIC DNA]</scope>
    <source>
        <strain evidence="9 10">PWU20</strain>
    </source>
</reference>
<feature type="domain" description="MacB-like periplasmic core" evidence="8">
    <location>
        <begin position="20"/>
        <end position="238"/>
    </location>
</feature>